<reference evidence="2 3" key="1">
    <citation type="submission" date="2014-01" db="EMBL/GenBank/DDBJ databases">
        <title>Comparative genomics of Fusobacterium necrophorum wild isolates.</title>
        <authorList>
            <person name="Kittichotirat W."/>
            <person name="Bumgarner R.E."/>
            <person name="Lawrence P."/>
        </authorList>
    </citation>
    <scope>NUCLEOTIDE SEQUENCE [LARGE SCALE GENOMIC DNA]</scope>
    <source>
        <strain evidence="2 3">DJ-2</strain>
    </source>
</reference>
<keyword evidence="1" id="KW-0472">Membrane</keyword>
<feature type="transmembrane region" description="Helical" evidence="1">
    <location>
        <begin position="80"/>
        <end position="95"/>
    </location>
</feature>
<dbReference type="Proteomes" id="UP000027058">
    <property type="component" value="Unassembled WGS sequence"/>
</dbReference>
<feature type="transmembrane region" description="Helical" evidence="1">
    <location>
        <begin position="123"/>
        <end position="140"/>
    </location>
</feature>
<evidence type="ECO:0000313" key="2">
    <source>
        <dbReference type="EMBL" id="KDE71864.1"/>
    </source>
</evidence>
<feature type="transmembrane region" description="Helical" evidence="1">
    <location>
        <begin position="21"/>
        <end position="38"/>
    </location>
</feature>
<evidence type="ECO:0000313" key="3">
    <source>
        <dbReference type="Proteomes" id="UP000027058"/>
    </source>
</evidence>
<proteinExistence type="predicted"/>
<feature type="transmembrane region" description="Helical" evidence="1">
    <location>
        <begin position="239"/>
        <end position="256"/>
    </location>
</feature>
<feature type="transmembrane region" description="Helical" evidence="1">
    <location>
        <begin position="287"/>
        <end position="303"/>
    </location>
</feature>
<evidence type="ECO:0000256" key="1">
    <source>
        <dbReference type="SAM" id="Phobius"/>
    </source>
</evidence>
<evidence type="ECO:0008006" key="4">
    <source>
        <dbReference type="Google" id="ProtNLM"/>
    </source>
</evidence>
<accession>A0AB73C296</accession>
<gene>
    <name evidence="2" type="ORF">FUSO8_07165</name>
</gene>
<keyword evidence="1" id="KW-1133">Transmembrane helix</keyword>
<dbReference type="AlphaFoldDB" id="A0AB73C296"/>
<dbReference type="NCBIfam" id="TIGR04370">
    <property type="entry name" value="glyco_rpt_poly"/>
    <property type="match status" value="1"/>
</dbReference>
<sequence>MKDKKYILKKETILKNKYIKIINILTLLMIIIRFFYDLQILGGLQNFEMLKLDRKNTIFSNFVEYFSVFIPVSLVSNKKSSRVVYFLYLLVQLLFQSKNRVFIVILQGLFIIDLFYNVKLKKIIKSVISIILLFFIIYNLKGFSQKGIQLNIINHNIEILKHVYYYLISPLINIENFHKTSEIYGNWKYFIIPIVEILDKARIISRDSLGVFNFFEIGNGKTSNVGSIFGEMLYVNSTLLYGAFFILLSLFSYYIYNRRNKNQYYAILSSFLLAALALSFFSNIFSLIFVWKRIFVVVVILLYRKMKKILARR</sequence>
<comment type="caution">
    <text evidence="2">The sequence shown here is derived from an EMBL/GenBank/DDBJ whole genome shotgun (WGS) entry which is preliminary data.</text>
</comment>
<feature type="transmembrane region" description="Helical" evidence="1">
    <location>
        <begin position="263"/>
        <end position="281"/>
    </location>
</feature>
<dbReference type="EMBL" id="JAAH01000081">
    <property type="protein sequence ID" value="KDE71864.1"/>
    <property type="molecule type" value="Genomic_DNA"/>
</dbReference>
<protein>
    <recommendedName>
        <fullName evidence="4">Oligosaccharide repeat unit polymerase</fullName>
    </recommendedName>
</protein>
<feature type="transmembrane region" description="Helical" evidence="1">
    <location>
        <begin position="101"/>
        <end position="116"/>
    </location>
</feature>
<organism evidence="2 3">
    <name type="scientific">Fusobacterium necrophorum DJ-2</name>
    <dbReference type="NCBI Taxonomy" id="1441737"/>
    <lineage>
        <taxon>Bacteria</taxon>
        <taxon>Fusobacteriati</taxon>
        <taxon>Fusobacteriota</taxon>
        <taxon>Fusobacteriia</taxon>
        <taxon>Fusobacteriales</taxon>
        <taxon>Fusobacteriaceae</taxon>
        <taxon>Fusobacterium</taxon>
    </lineage>
</organism>
<name>A0AB73C296_9FUSO</name>
<feature type="transmembrane region" description="Helical" evidence="1">
    <location>
        <begin position="58"/>
        <end position="75"/>
    </location>
</feature>
<keyword evidence="1" id="KW-0812">Transmembrane</keyword>